<dbReference type="Proteomes" id="UP000318081">
    <property type="component" value="Chromosome"/>
</dbReference>
<evidence type="ECO:0000313" key="3">
    <source>
        <dbReference type="Proteomes" id="UP000318081"/>
    </source>
</evidence>
<feature type="chain" id="PRO_5046051386" evidence="1">
    <location>
        <begin position="20"/>
        <end position="191"/>
    </location>
</feature>
<keyword evidence="3" id="KW-1185">Reference proteome</keyword>
<gene>
    <name evidence="2" type="ORF">TBK1r_08250</name>
</gene>
<dbReference type="EMBL" id="CP036432">
    <property type="protein sequence ID" value="QDV81902.1"/>
    <property type="molecule type" value="Genomic_DNA"/>
</dbReference>
<proteinExistence type="predicted"/>
<evidence type="ECO:0000313" key="2">
    <source>
        <dbReference type="EMBL" id="QDV81902.1"/>
    </source>
</evidence>
<accession>A0ABX5XJL0</accession>
<evidence type="ECO:0000256" key="1">
    <source>
        <dbReference type="SAM" id="SignalP"/>
    </source>
</evidence>
<name>A0ABX5XJL0_9BACT</name>
<protein>
    <submittedName>
        <fullName evidence="2">Uncharacterized protein</fullName>
    </submittedName>
</protein>
<feature type="signal peptide" evidence="1">
    <location>
        <begin position="1"/>
        <end position="19"/>
    </location>
</feature>
<dbReference type="RefSeq" id="WP_145207629.1">
    <property type="nucleotide sequence ID" value="NZ_CP036432.1"/>
</dbReference>
<reference evidence="2 3" key="1">
    <citation type="submission" date="2019-02" db="EMBL/GenBank/DDBJ databases">
        <title>Deep-cultivation of Planctomycetes and their phenomic and genomic characterization uncovers novel biology.</title>
        <authorList>
            <person name="Wiegand S."/>
            <person name="Jogler M."/>
            <person name="Boedeker C."/>
            <person name="Pinto D."/>
            <person name="Vollmers J."/>
            <person name="Rivas-Marin E."/>
            <person name="Kohn T."/>
            <person name="Peeters S.H."/>
            <person name="Heuer A."/>
            <person name="Rast P."/>
            <person name="Oberbeckmann S."/>
            <person name="Bunk B."/>
            <person name="Jeske O."/>
            <person name="Meyerdierks A."/>
            <person name="Storesund J.E."/>
            <person name="Kallscheuer N."/>
            <person name="Luecker S."/>
            <person name="Lage O.M."/>
            <person name="Pohl T."/>
            <person name="Merkel B.J."/>
            <person name="Hornburger P."/>
            <person name="Mueller R.-W."/>
            <person name="Bruemmer F."/>
            <person name="Labrenz M."/>
            <person name="Spormann A.M."/>
            <person name="Op den Camp H."/>
            <person name="Overmann J."/>
            <person name="Amann R."/>
            <person name="Jetten M.S.M."/>
            <person name="Mascher T."/>
            <person name="Medema M.H."/>
            <person name="Devos D.P."/>
            <person name="Kaster A.-K."/>
            <person name="Ovreas L."/>
            <person name="Rohde M."/>
            <person name="Galperin M.Y."/>
            <person name="Jogler C."/>
        </authorList>
    </citation>
    <scope>NUCLEOTIDE SEQUENCE [LARGE SCALE GENOMIC DNA]</scope>
    <source>
        <strain evidence="2 3">TBK1r</strain>
    </source>
</reference>
<keyword evidence="1" id="KW-0732">Signal</keyword>
<organism evidence="2 3">
    <name type="scientific">Stieleria magnilauensis</name>
    <dbReference type="NCBI Taxonomy" id="2527963"/>
    <lineage>
        <taxon>Bacteria</taxon>
        <taxon>Pseudomonadati</taxon>
        <taxon>Planctomycetota</taxon>
        <taxon>Planctomycetia</taxon>
        <taxon>Pirellulales</taxon>
        <taxon>Pirellulaceae</taxon>
        <taxon>Stieleria</taxon>
    </lineage>
</organism>
<sequence length="191" mass="20667">MMRPGFVCLLAFTMAAAIATELPAQVPTPESSAREQFNQVFVKVIVPITPHTPKQDGPVVESWVAEQLKQLGESEYFAVTNWVPVCDGLLADDLVDNRVRLHGKLPFCPVGGDIPERENGRLLVRVGGFTPGGGEANIRLPDEPGSRAVGPVRLLVGKEGKRMKIEEGLPYVAVIIAPPPLERVTLRGDAK</sequence>